<keyword evidence="4" id="KW-1185">Reference proteome</keyword>
<dbReference type="Proteomes" id="UP000295198">
    <property type="component" value="Unassembled WGS sequence"/>
</dbReference>
<evidence type="ECO:0000313" key="4">
    <source>
        <dbReference type="Proteomes" id="UP000295198"/>
    </source>
</evidence>
<evidence type="ECO:0000256" key="1">
    <source>
        <dbReference type="SAM" id="MobiDB-lite"/>
    </source>
</evidence>
<dbReference type="RefSeq" id="WP_134720824.1">
    <property type="nucleotide sequence ID" value="NZ_SDKM01000059.1"/>
</dbReference>
<name>A0A4Q4Z2I0_9ACTN</name>
<dbReference type="AlphaFoldDB" id="A0A4Q4Z2I0"/>
<accession>A0A4Q4Z2I0</accession>
<comment type="caution">
    <text evidence="3">The sequence shown here is derived from an EMBL/GenBank/DDBJ whole genome shotgun (WGS) entry which is preliminary data.</text>
</comment>
<feature type="transmembrane region" description="Helical" evidence="2">
    <location>
        <begin position="57"/>
        <end position="75"/>
    </location>
</feature>
<sequence>MSSPVFSWRMVPSVYQRVWEVYAQTSSGYAAAAAVGVERSSVTKWIAADGGVRPRQGLNAIAAFTVGALVVMVLLRRVVGDRDQRLGLAERERGLAAREAILEEGARIARELHDVIPPRVDDGRAGGRRTPGAWPGAGVRT</sequence>
<proteinExistence type="predicted"/>
<evidence type="ECO:0008006" key="5">
    <source>
        <dbReference type="Google" id="ProtNLM"/>
    </source>
</evidence>
<protein>
    <recommendedName>
        <fullName evidence="5">Sensor histidine kinase</fullName>
    </recommendedName>
</protein>
<organism evidence="3 4">
    <name type="scientific">Nocardioides guangzhouensis</name>
    <dbReference type="NCBI Taxonomy" id="2497878"/>
    <lineage>
        <taxon>Bacteria</taxon>
        <taxon>Bacillati</taxon>
        <taxon>Actinomycetota</taxon>
        <taxon>Actinomycetes</taxon>
        <taxon>Propionibacteriales</taxon>
        <taxon>Nocardioidaceae</taxon>
        <taxon>Nocardioides</taxon>
    </lineage>
</organism>
<evidence type="ECO:0000256" key="2">
    <source>
        <dbReference type="SAM" id="Phobius"/>
    </source>
</evidence>
<feature type="region of interest" description="Disordered" evidence="1">
    <location>
        <begin position="119"/>
        <end position="141"/>
    </location>
</feature>
<keyword evidence="2" id="KW-1133">Transmembrane helix</keyword>
<dbReference type="EMBL" id="SDKM01000059">
    <property type="protein sequence ID" value="RYP81850.1"/>
    <property type="molecule type" value="Genomic_DNA"/>
</dbReference>
<gene>
    <name evidence="3" type="ORF">EKO23_23000</name>
</gene>
<reference evidence="3 4" key="1">
    <citation type="submission" date="2019-01" db="EMBL/GenBank/DDBJ databases">
        <title>Nocardioides guangzhouensis sp. nov., an actinobacterium isolated from soil.</title>
        <authorList>
            <person name="Fu Y."/>
            <person name="Cai Y."/>
            <person name="Lin Z."/>
            <person name="Chen P."/>
        </authorList>
    </citation>
    <scope>NUCLEOTIDE SEQUENCE [LARGE SCALE GENOMIC DNA]</scope>
    <source>
        <strain evidence="3 4">130</strain>
    </source>
</reference>
<keyword evidence="2" id="KW-0472">Membrane</keyword>
<keyword evidence="2" id="KW-0812">Transmembrane</keyword>
<evidence type="ECO:0000313" key="3">
    <source>
        <dbReference type="EMBL" id="RYP81850.1"/>
    </source>
</evidence>